<keyword evidence="2" id="KW-1185">Reference proteome</keyword>
<sequence length="393" mass="45402">MEFDDIGLAAYREQALQWGEHFRKSALGICDLANIYRKHDDCMFRSIHYGGFNFCICLSWDDGGEDWLIRFPLPGCSMFMDNKVLNEASLMKYIADNTNIPVPRVVVYGKAEDSTTGLGPFIIMAWVEGTPMSEILRKKTQEEENDDYVLNLDIDKKTLETLYGQMAGVLLELWKLDFDRIGTLRLDESGKPSIKGPPLTQETNELIRTGNVHNCVPSGVYHSSKINLERQRNSVFGAEDCREKYTCRHLMKAIALNFIRNNNGPFKLFCNELHPRNVLVDETTLQITGFIDWECCYAAPPRFSESVPWWLILQRPEDYMNDKSYIPRYLGKADLFLRILQHREDVRDKAIWSNLSCVKFTSVDGIYWNMFDGYCRSPSSRAERVHPTNVEMH</sequence>
<evidence type="ECO:0000313" key="2">
    <source>
        <dbReference type="Proteomes" id="UP000184300"/>
    </source>
</evidence>
<gene>
    <name evidence="1" type="ORF">ASPGLDRAFT_73902</name>
</gene>
<dbReference type="Gene3D" id="3.30.200.20">
    <property type="entry name" value="Phosphorylase Kinase, domain 1"/>
    <property type="match status" value="1"/>
</dbReference>
<dbReference type="InterPro" id="IPR051678">
    <property type="entry name" value="AGP_Transferase"/>
</dbReference>
<accession>A0A1L9VMT6</accession>
<dbReference type="InterPro" id="IPR011009">
    <property type="entry name" value="Kinase-like_dom_sf"/>
</dbReference>
<dbReference type="GeneID" id="34465965"/>
<dbReference type="OrthoDB" id="5412996at2759"/>
<dbReference type="SUPFAM" id="SSF56112">
    <property type="entry name" value="Protein kinase-like (PK-like)"/>
    <property type="match status" value="1"/>
</dbReference>
<dbReference type="VEuPathDB" id="FungiDB:ASPGLDRAFT_73902"/>
<dbReference type="Proteomes" id="UP000184300">
    <property type="component" value="Unassembled WGS sequence"/>
</dbReference>
<organism evidence="1 2">
    <name type="scientific">Aspergillus glaucus CBS 516.65</name>
    <dbReference type="NCBI Taxonomy" id="1160497"/>
    <lineage>
        <taxon>Eukaryota</taxon>
        <taxon>Fungi</taxon>
        <taxon>Dikarya</taxon>
        <taxon>Ascomycota</taxon>
        <taxon>Pezizomycotina</taxon>
        <taxon>Eurotiomycetes</taxon>
        <taxon>Eurotiomycetidae</taxon>
        <taxon>Eurotiales</taxon>
        <taxon>Aspergillaceae</taxon>
        <taxon>Aspergillus</taxon>
        <taxon>Aspergillus subgen. Aspergillus</taxon>
    </lineage>
</organism>
<protein>
    <submittedName>
        <fullName evidence="1">Uncharacterized protein</fullName>
    </submittedName>
</protein>
<evidence type="ECO:0000313" key="1">
    <source>
        <dbReference type="EMBL" id="OJJ85236.1"/>
    </source>
</evidence>
<name>A0A1L9VMT6_ASPGL</name>
<proteinExistence type="predicted"/>
<dbReference type="PANTHER" id="PTHR21310:SF37">
    <property type="entry name" value="AMINOGLYCOSIDE PHOSPHOTRANSFERASE DOMAIN-CONTAINING PROTEIN"/>
    <property type="match status" value="1"/>
</dbReference>
<dbReference type="STRING" id="1160497.A0A1L9VMT6"/>
<dbReference type="Gene3D" id="3.90.1200.10">
    <property type="match status" value="1"/>
</dbReference>
<dbReference type="PANTHER" id="PTHR21310">
    <property type="entry name" value="AMINOGLYCOSIDE PHOSPHOTRANSFERASE-RELATED-RELATED"/>
    <property type="match status" value="1"/>
</dbReference>
<dbReference type="RefSeq" id="XP_022401934.1">
    <property type="nucleotide sequence ID" value="XM_022549705.1"/>
</dbReference>
<dbReference type="AlphaFoldDB" id="A0A1L9VMT6"/>
<dbReference type="EMBL" id="KV878895">
    <property type="protein sequence ID" value="OJJ85236.1"/>
    <property type="molecule type" value="Genomic_DNA"/>
</dbReference>
<reference evidence="2" key="1">
    <citation type="journal article" date="2017" name="Genome Biol.">
        <title>Comparative genomics reveals high biological diversity and specific adaptations in the industrially and medically important fungal genus Aspergillus.</title>
        <authorList>
            <person name="de Vries R.P."/>
            <person name="Riley R."/>
            <person name="Wiebenga A."/>
            <person name="Aguilar-Osorio G."/>
            <person name="Amillis S."/>
            <person name="Uchima C.A."/>
            <person name="Anderluh G."/>
            <person name="Asadollahi M."/>
            <person name="Askin M."/>
            <person name="Barry K."/>
            <person name="Battaglia E."/>
            <person name="Bayram O."/>
            <person name="Benocci T."/>
            <person name="Braus-Stromeyer S.A."/>
            <person name="Caldana C."/>
            <person name="Canovas D."/>
            <person name="Cerqueira G.C."/>
            <person name="Chen F."/>
            <person name="Chen W."/>
            <person name="Choi C."/>
            <person name="Clum A."/>
            <person name="Dos Santos R.A."/>
            <person name="Damasio A.R."/>
            <person name="Diallinas G."/>
            <person name="Emri T."/>
            <person name="Fekete E."/>
            <person name="Flipphi M."/>
            <person name="Freyberg S."/>
            <person name="Gallo A."/>
            <person name="Gournas C."/>
            <person name="Habgood R."/>
            <person name="Hainaut M."/>
            <person name="Harispe M.L."/>
            <person name="Henrissat B."/>
            <person name="Hilden K.S."/>
            <person name="Hope R."/>
            <person name="Hossain A."/>
            <person name="Karabika E."/>
            <person name="Karaffa L."/>
            <person name="Karanyi Z."/>
            <person name="Krasevec N."/>
            <person name="Kuo A."/>
            <person name="Kusch H."/>
            <person name="LaButti K."/>
            <person name="Lagendijk E.L."/>
            <person name="Lapidus A."/>
            <person name="Levasseur A."/>
            <person name="Lindquist E."/>
            <person name="Lipzen A."/>
            <person name="Logrieco A.F."/>
            <person name="MacCabe A."/>
            <person name="Maekelae M.R."/>
            <person name="Malavazi I."/>
            <person name="Melin P."/>
            <person name="Meyer V."/>
            <person name="Mielnichuk N."/>
            <person name="Miskei M."/>
            <person name="Molnar A.P."/>
            <person name="Mule G."/>
            <person name="Ngan C.Y."/>
            <person name="Orejas M."/>
            <person name="Orosz E."/>
            <person name="Ouedraogo J.P."/>
            <person name="Overkamp K.M."/>
            <person name="Park H.-S."/>
            <person name="Perrone G."/>
            <person name="Piumi F."/>
            <person name="Punt P.J."/>
            <person name="Ram A.F."/>
            <person name="Ramon A."/>
            <person name="Rauscher S."/>
            <person name="Record E."/>
            <person name="Riano-Pachon D.M."/>
            <person name="Robert V."/>
            <person name="Roehrig J."/>
            <person name="Ruller R."/>
            <person name="Salamov A."/>
            <person name="Salih N.S."/>
            <person name="Samson R.A."/>
            <person name="Sandor E."/>
            <person name="Sanguinetti M."/>
            <person name="Schuetze T."/>
            <person name="Sepcic K."/>
            <person name="Shelest E."/>
            <person name="Sherlock G."/>
            <person name="Sophianopoulou V."/>
            <person name="Squina F.M."/>
            <person name="Sun H."/>
            <person name="Susca A."/>
            <person name="Todd R.B."/>
            <person name="Tsang A."/>
            <person name="Unkles S.E."/>
            <person name="van de Wiele N."/>
            <person name="van Rossen-Uffink D."/>
            <person name="Oliveira J.V."/>
            <person name="Vesth T.C."/>
            <person name="Visser J."/>
            <person name="Yu J.-H."/>
            <person name="Zhou M."/>
            <person name="Andersen M.R."/>
            <person name="Archer D.B."/>
            <person name="Baker S.E."/>
            <person name="Benoit I."/>
            <person name="Brakhage A.A."/>
            <person name="Braus G.H."/>
            <person name="Fischer R."/>
            <person name="Frisvad J.C."/>
            <person name="Goldman G.H."/>
            <person name="Houbraken J."/>
            <person name="Oakley B."/>
            <person name="Pocsi I."/>
            <person name="Scazzocchio C."/>
            <person name="Seiboth B."/>
            <person name="vanKuyk P.A."/>
            <person name="Wortman J."/>
            <person name="Dyer P.S."/>
            <person name="Grigoriev I.V."/>
        </authorList>
    </citation>
    <scope>NUCLEOTIDE SEQUENCE [LARGE SCALE GENOMIC DNA]</scope>
    <source>
        <strain evidence="2">CBS 516.65</strain>
    </source>
</reference>